<sequence length="373" mass="40040">MQPGRDQRLVAVGQHVNRDPVGDISDDAPELPVNLRLINAQPLWQPRLVFGVELLDVVARQGADGLVIAANMLSHAHEGVAQALRLDVLDAPLCHPHGAVDAAQRLDERAPAFPALEPFCPGQDAHVPASDRAVADGYGLRAMAVQAANDATLLAKVGADGVLGLNLVFVAVKALVDDGPAIQVKDVGHQTTSDGFMKTYQCVSPLRPVGWPNRGCTSVRARTSRIFTWVSFHLKTKTPSLASTRKHSLNPLRMSSCQVSDSLPYFFVIQLLGPAVCKCGGSKTTSLKLPSSNGISVKSSSMSGSIRSVRPSHSTWLSDRLSPYTTSGFCLSNQNILLPQQGSRTRRPPIVRSSISCSSVAMRNRLSTRYSVL</sequence>
<dbReference type="EMBL" id="JN630467">
    <property type="protein sequence ID" value="AEZ67134.1"/>
    <property type="molecule type" value="Genomic_DNA"/>
</dbReference>
<evidence type="ECO:0000313" key="1">
    <source>
        <dbReference type="EMBL" id="AEZ67134.1"/>
    </source>
</evidence>
<reference evidence="1" key="1">
    <citation type="submission" date="2011-08" db="EMBL/GenBank/DDBJ databases">
        <authorList>
            <person name="Che J."/>
            <person name="Liu B."/>
            <person name="Lin H."/>
            <person name="Tang W."/>
        </authorList>
    </citation>
    <scope>NUCLEOTIDE SEQUENCE</scope>
    <source>
        <strain evidence="1">FJAT-1458</strain>
    </source>
</reference>
<dbReference type="AlphaFoldDB" id="H6U8T7"/>
<name>H6U8T7_RALSL</name>
<proteinExistence type="predicted"/>
<accession>H6U8T7</accession>
<organism evidence="1">
    <name type="scientific">Ralstonia solanacearum</name>
    <name type="common">Pseudomonas solanacearum</name>
    <dbReference type="NCBI Taxonomy" id="305"/>
    <lineage>
        <taxon>Bacteria</taxon>
        <taxon>Pseudomonadati</taxon>
        <taxon>Pseudomonadota</taxon>
        <taxon>Betaproteobacteria</taxon>
        <taxon>Burkholderiales</taxon>
        <taxon>Burkholderiaceae</taxon>
        <taxon>Ralstonia</taxon>
        <taxon>Ralstonia solanacearum species complex</taxon>
    </lineage>
</organism>
<protein>
    <submittedName>
        <fullName evidence="1">Uncharacterized protein</fullName>
    </submittedName>
</protein>